<evidence type="ECO:0000313" key="2">
    <source>
        <dbReference type="Proteomes" id="UP000278981"/>
    </source>
</evidence>
<dbReference type="OrthoDB" id="4219441at2"/>
<dbReference type="RefSeq" id="WP_124822813.1">
    <property type="nucleotide sequence ID" value="NZ_QDGB01000373.1"/>
</dbReference>
<reference evidence="1 2" key="1">
    <citation type="submission" date="2018-04" db="EMBL/GenBank/DDBJ databases">
        <title>Micromonosporas from Atacama Desert.</title>
        <authorList>
            <person name="Carro L."/>
            <person name="Klenk H.-P."/>
            <person name="Goodfellow M."/>
        </authorList>
    </citation>
    <scope>NUCLEOTIDE SEQUENCE [LARGE SCALE GENOMIC DNA]</scope>
    <source>
        <strain evidence="1 2">LB19</strain>
    </source>
</reference>
<evidence type="ECO:0000313" key="1">
    <source>
        <dbReference type="EMBL" id="RQX11286.1"/>
    </source>
</evidence>
<dbReference type="Proteomes" id="UP000278981">
    <property type="component" value="Unassembled WGS sequence"/>
</dbReference>
<dbReference type="AlphaFoldDB" id="A0A3N9XDR0"/>
<comment type="caution">
    <text evidence="1">The sequence shown here is derived from an EMBL/GenBank/DDBJ whole genome shotgun (WGS) entry which is preliminary data.</text>
</comment>
<gene>
    <name evidence="1" type="ORF">DDE19_31090</name>
</gene>
<proteinExistence type="predicted"/>
<name>A0A3N9XDR0_9ACTN</name>
<dbReference type="EMBL" id="QDGB01000373">
    <property type="protein sequence ID" value="RQX11286.1"/>
    <property type="molecule type" value="Genomic_DNA"/>
</dbReference>
<organism evidence="1 2">
    <name type="scientific">Micromonospora ureilytica</name>
    <dbReference type="NCBI Taxonomy" id="709868"/>
    <lineage>
        <taxon>Bacteria</taxon>
        <taxon>Bacillati</taxon>
        <taxon>Actinomycetota</taxon>
        <taxon>Actinomycetes</taxon>
        <taxon>Micromonosporales</taxon>
        <taxon>Micromonosporaceae</taxon>
        <taxon>Micromonospora</taxon>
    </lineage>
</organism>
<accession>A0A3N9XDR0</accession>
<protein>
    <submittedName>
        <fullName evidence="1">Uncharacterized protein</fullName>
    </submittedName>
</protein>
<sequence length="128" mass="12979">MTEAAVILDHAALLALGAVNPALSGLVVTAHRGAGRLVQVPALCLAAATSARPALGKHIGALPGLEVVELGYATALLVGRLLRQGVDWQLAHAAALGRPDAEWPTGRPVLTELPKAYAGTGVVTISVN</sequence>